<name>A0A8H4W9E8_9HELO</name>
<sequence>MLSKIHRVQIRDAGLLEVPADARGPMVTANYTSAVDGYSKPVEELTLQMSTLKSAEAAFEMIPPLIRYVQAFEPNPTLKEHLACIDMRVCSHWNIERIDFLEIFHKQILQKSLDELVPKPQGRDLQSFKKTRAQILQYLEPQYRRISAASSGIIDFIEKVRGGMFDAFAVN</sequence>
<comment type="caution">
    <text evidence="1">The sequence shown here is derived from an EMBL/GenBank/DDBJ whole genome shotgun (WGS) entry which is preliminary data.</text>
</comment>
<reference evidence="1 2" key="1">
    <citation type="submission" date="2020-03" db="EMBL/GenBank/DDBJ databases">
        <title>Draft Genome Sequence of Cudoniella acicularis.</title>
        <authorList>
            <person name="Buettner E."/>
            <person name="Kellner H."/>
        </authorList>
    </citation>
    <scope>NUCLEOTIDE SEQUENCE [LARGE SCALE GENOMIC DNA]</scope>
    <source>
        <strain evidence="1 2">DSM 108380</strain>
    </source>
</reference>
<proteinExistence type="predicted"/>
<organism evidence="1 2">
    <name type="scientific">Cudoniella acicularis</name>
    <dbReference type="NCBI Taxonomy" id="354080"/>
    <lineage>
        <taxon>Eukaryota</taxon>
        <taxon>Fungi</taxon>
        <taxon>Dikarya</taxon>
        <taxon>Ascomycota</taxon>
        <taxon>Pezizomycotina</taxon>
        <taxon>Leotiomycetes</taxon>
        <taxon>Helotiales</taxon>
        <taxon>Tricladiaceae</taxon>
        <taxon>Cudoniella</taxon>
    </lineage>
</organism>
<gene>
    <name evidence="1" type="ORF">G7Y89_g1566</name>
</gene>
<evidence type="ECO:0000313" key="1">
    <source>
        <dbReference type="EMBL" id="KAF4636510.1"/>
    </source>
</evidence>
<accession>A0A8H4W9E8</accession>
<dbReference type="OrthoDB" id="62952at2759"/>
<dbReference type="EMBL" id="JAAMPI010000062">
    <property type="protein sequence ID" value="KAF4636510.1"/>
    <property type="molecule type" value="Genomic_DNA"/>
</dbReference>
<protein>
    <submittedName>
        <fullName evidence="1">Uncharacterized protein</fullName>
    </submittedName>
</protein>
<keyword evidence="2" id="KW-1185">Reference proteome</keyword>
<evidence type="ECO:0000313" key="2">
    <source>
        <dbReference type="Proteomes" id="UP000566819"/>
    </source>
</evidence>
<dbReference type="Proteomes" id="UP000566819">
    <property type="component" value="Unassembled WGS sequence"/>
</dbReference>
<dbReference type="AlphaFoldDB" id="A0A8H4W9E8"/>